<dbReference type="RefSeq" id="WP_248835310.1">
    <property type="nucleotide sequence ID" value="NZ_JAJEQE010000021.1"/>
</dbReference>
<keyword evidence="3" id="KW-1185">Reference proteome</keyword>
<evidence type="ECO:0000256" key="1">
    <source>
        <dbReference type="SAM" id="MobiDB-lite"/>
    </source>
</evidence>
<feature type="compositionally biased region" description="Polar residues" evidence="1">
    <location>
        <begin position="34"/>
        <end position="47"/>
    </location>
</feature>
<evidence type="ECO:0000313" key="2">
    <source>
        <dbReference type="EMBL" id="MCC2149112.1"/>
    </source>
</evidence>
<feature type="compositionally biased region" description="Basic and acidic residues" evidence="1">
    <location>
        <begin position="24"/>
        <end position="33"/>
    </location>
</feature>
<name>A0ABS8EXG6_9FIRM</name>
<gene>
    <name evidence="2" type="ORF">LKD42_07560</name>
</gene>
<dbReference type="Proteomes" id="UP001299235">
    <property type="component" value="Unassembled WGS sequence"/>
</dbReference>
<proteinExistence type="predicted"/>
<sequence>MEIFSGKKSGQEEKMFNQAALDQDVGKDHERQKGGNQSEKPQVQSHFCTFKDQTREKQQNHKQGSTKKRRKERFHKKFLFLRIVCINSKTYAYKNKTAFVRGASDEEKATG</sequence>
<reference evidence="2 3" key="1">
    <citation type="submission" date="2021-10" db="EMBL/GenBank/DDBJ databases">
        <title>Anaerobic single-cell dispensing facilitates the cultivation of human gut bacteria.</title>
        <authorList>
            <person name="Afrizal A."/>
        </authorList>
    </citation>
    <scope>NUCLEOTIDE SEQUENCE [LARGE SCALE GENOMIC DNA]</scope>
    <source>
        <strain evidence="2 3">CLA-AA-H246</strain>
    </source>
</reference>
<organism evidence="2 3">
    <name type="scientific">Hominisplanchenecus faecis</name>
    <dbReference type="NCBI Taxonomy" id="2885351"/>
    <lineage>
        <taxon>Bacteria</taxon>
        <taxon>Bacillati</taxon>
        <taxon>Bacillota</taxon>
        <taxon>Clostridia</taxon>
        <taxon>Lachnospirales</taxon>
        <taxon>Lachnospiraceae</taxon>
        <taxon>Hominisplanchenecus</taxon>
    </lineage>
</organism>
<dbReference type="EMBL" id="JAJEQE010000021">
    <property type="protein sequence ID" value="MCC2149112.1"/>
    <property type="molecule type" value="Genomic_DNA"/>
</dbReference>
<evidence type="ECO:0000313" key="3">
    <source>
        <dbReference type="Proteomes" id="UP001299235"/>
    </source>
</evidence>
<feature type="region of interest" description="Disordered" evidence="1">
    <location>
        <begin position="1"/>
        <end position="71"/>
    </location>
</feature>
<protein>
    <submittedName>
        <fullName evidence="2">Uncharacterized protein</fullName>
    </submittedName>
</protein>
<comment type="caution">
    <text evidence="2">The sequence shown here is derived from an EMBL/GenBank/DDBJ whole genome shotgun (WGS) entry which is preliminary data.</text>
</comment>
<accession>A0ABS8EXG6</accession>